<dbReference type="GeneID" id="36595905"/>
<evidence type="ECO:0000313" key="2">
    <source>
        <dbReference type="EMBL" id="PMD57255.1"/>
    </source>
</evidence>
<gene>
    <name evidence="2" type="ORF">K444DRAFT_692871</name>
</gene>
<dbReference type="PANTHER" id="PTHR33112:SF16">
    <property type="entry name" value="HETEROKARYON INCOMPATIBILITY DOMAIN-CONTAINING PROTEIN"/>
    <property type="match status" value="1"/>
</dbReference>
<accession>A0A2J6T2K0</accession>
<dbReference type="PANTHER" id="PTHR33112">
    <property type="entry name" value="DOMAIN PROTEIN, PUTATIVE-RELATED"/>
    <property type="match status" value="1"/>
</dbReference>
<dbReference type="STRING" id="1095630.A0A2J6T2K0"/>
<dbReference type="Pfam" id="PF06985">
    <property type="entry name" value="HET"/>
    <property type="match status" value="1"/>
</dbReference>
<dbReference type="InterPro" id="IPR010730">
    <property type="entry name" value="HET"/>
</dbReference>
<reference evidence="2 3" key="1">
    <citation type="submission" date="2016-04" db="EMBL/GenBank/DDBJ databases">
        <title>A degradative enzymes factory behind the ericoid mycorrhizal symbiosis.</title>
        <authorList>
            <consortium name="DOE Joint Genome Institute"/>
            <person name="Martino E."/>
            <person name="Morin E."/>
            <person name="Grelet G."/>
            <person name="Kuo A."/>
            <person name="Kohler A."/>
            <person name="Daghino S."/>
            <person name="Barry K."/>
            <person name="Choi C."/>
            <person name="Cichocki N."/>
            <person name="Clum A."/>
            <person name="Copeland A."/>
            <person name="Hainaut M."/>
            <person name="Haridas S."/>
            <person name="Labutti K."/>
            <person name="Lindquist E."/>
            <person name="Lipzen A."/>
            <person name="Khouja H.-R."/>
            <person name="Murat C."/>
            <person name="Ohm R."/>
            <person name="Olson A."/>
            <person name="Spatafora J."/>
            <person name="Veneault-Fourrey C."/>
            <person name="Henrissat B."/>
            <person name="Grigoriev I."/>
            <person name="Martin F."/>
            <person name="Perotto S."/>
        </authorList>
    </citation>
    <scope>NUCLEOTIDE SEQUENCE [LARGE SCALE GENOMIC DNA]</scope>
    <source>
        <strain evidence="2 3">E</strain>
    </source>
</reference>
<keyword evidence="3" id="KW-1185">Reference proteome</keyword>
<protein>
    <recommendedName>
        <fullName evidence="1">Heterokaryon incompatibility domain-containing protein</fullName>
    </recommendedName>
</protein>
<evidence type="ECO:0000313" key="3">
    <source>
        <dbReference type="Proteomes" id="UP000235371"/>
    </source>
</evidence>
<name>A0A2J6T2K0_9HELO</name>
<proteinExistence type="predicted"/>
<sequence>MADVYANSVFTIAASGASSCDQGLFTIRDPLQVAGCKLYELPPTGSGNRTASVSVTPRQSEFPSPLSTRGWALQERLFAPRTLEFGSLISWECKTVICSELKPDLTQSRETPLIKNIFDSFEQPGISQSQSALFVWNHEIVRLFTKARLTQKSDRLMAISGTIRRLSDQRDWENIYGLWAPFLVQQLLWESYSRDNSAPWSSKRSGVAPVWSWASITGPVGYYFASWSITITNSFSPKVVLALNTPTATQSYDRVASQLTSLTLKGHLFELRIQEYFITRKPWCGAAIGREMPFKWSFQSEISDALIKTPCFFLLLSVCQIWELASEIVSGLALIKAPNMPGTYERIGLVEGELKYLSRKLRRQIDVPPTQDATII</sequence>
<dbReference type="EMBL" id="KZ613847">
    <property type="protein sequence ID" value="PMD57255.1"/>
    <property type="molecule type" value="Genomic_DNA"/>
</dbReference>
<dbReference type="AlphaFoldDB" id="A0A2J6T2K0"/>
<dbReference type="Proteomes" id="UP000235371">
    <property type="component" value="Unassembled WGS sequence"/>
</dbReference>
<dbReference type="RefSeq" id="XP_024734159.1">
    <property type="nucleotide sequence ID" value="XM_024887829.1"/>
</dbReference>
<dbReference type="OrthoDB" id="3543135at2759"/>
<evidence type="ECO:0000259" key="1">
    <source>
        <dbReference type="Pfam" id="PF06985"/>
    </source>
</evidence>
<feature type="domain" description="Heterokaryon incompatibility" evidence="1">
    <location>
        <begin position="1"/>
        <end position="75"/>
    </location>
</feature>
<dbReference type="InParanoid" id="A0A2J6T2K0"/>
<organism evidence="2 3">
    <name type="scientific">Hyaloscypha bicolor E</name>
    <dbReference type="NCBI Taxonomy" id="1095630"/>
    <lineage>
        <taxon>Eukaryota</taxon>
        <taxon>Fungi</taxon>
        <taxon>Dikarya</taxon>
        <taxon>Ascomycota</taxon>
        <taxon>Pezizomycotina</taxon>
        <taxon>Leotiomycetes</taxon>
        <taxon>Helotiales</taxon>
        <taxon>Hyaloscyphaceae</taxon>
        <taxon>Hyaloscypha</taxon>
        <taxon>Hyaloscypha bicolor</taxon>
    </lineage>
</organism>